<dbReference type="InterPro" id="IPR002350">
    <property type="entry name" value="Kazal_dom"/>
</dbReference>
<protein>
    <recommendedName>
        <fullName evidence="2">Kazal-like domain-containing protein</fullName>
    </recommendedName>
</protein>
<dbReference type="STRING" id="62062.ENSHHUP00000005135"/>
<proteinExistence type="predicted"/>
<dbReference type="Pfam" id="PF00050">
    <property type="entry name" value="Kazal_1"/>
    <property type="match status" value="1"/>
</dbReference>
<reference evidence="3" key="2">
    <citation type="submission" date="2025-08" db="UniProtKB">
        <authorList>
            <consortium name="Ensembl"/>
        </authorList>
    </citation>
    <scope>IDENTIFICATION</scope>
</reference>
<feature type="chain" id="PRO_5021231145" description="Kazal-like domain-containing protein" evidence="1">
    <location>
        <begin position="21"/>
        <end position="78"/>
    </location>
</feature>
<evidence type="ECO:0000313" key="4">
    <source>
        <dbReference type="Proteomes" id="UP000314982"/>
    </source>
</evidence>
<feature type="domain" description="Kazal-like" evidence="2">
    <location>
        <begin position="24"/>
        <end position="74"/>
    </location>
</feature>
<dbReference type="Ensembl" id="ENSHHUT00000005304.1">
    <property type="protein sequence ID" value="ENSHHUP00000005135.1"/>
    <property type="gene ID" value="ENSHHUG00000003192.1"/>
</dbReference>
<dbReference type="PROSITE" id="PS51465">
    <property type="entry name" value="KAZAL_2"/>
    <property type="match status" value="1"/>
</dbReference>
<keyword evidence="4" id="KW-1185">Reference proteome</keyword>
<accession>A0A4W5K3V1</accession>
<evidence type="ECO:0000256" key="1">
    <source>
        <dbReference type="SAM" id="SignalP"/>
    </source>
</evidence>
<dbReference type="GeneTree" id="ENSGT01030000234957"/>
<dbReference type="AlphaFoldDB" id="A0A4W5K3V1"/>
<reference evidence="4" key="1">
    <citation type="submission" date="2018-06" db="EMBL/GenBank/DDBJ databases">
        <title>Genome assembly of Danube salmon.</title>
        <authorList>
            <person name="Macqueen D.J."/>
            <person name="Gundappa M.K."/>
        </authorList>
    </citation>
    <scope>NUCLEOTIDE SEQUENCE [LARGE SCALE GENOMIC DNA]</scope>
</reference>
<name>A0A4W5K3V1_9TELE</name>
<organism evidence="3 4">
    <name type="scientific">Hucho hucho</name>
    <name type="common">huchen</name>
    <dbReference type="NCBI Taxonomy" id="62062"/>
    <lineage>
        <taxon>Eukaryota</taxon>
        <taxon>Metazoa</taxon>
        <taxon>Chordata</taxon>
        <taxon>Craniata</taxon>
        <taxon>Vertebrata</taxon>
        <taxon>Euteleostomi</taxon>
        <taxon>Actinopterygii</taxon>
        <taxon>Neopterygii</taxon>
        <taxon>Teleostei</taxon>
        <taxon>Protacanthopterygii</taxon>
        <taxon>Salmoniformes</taxon>
        <taxon>Salmonidae</taxon>
        <taxon>Salmoninae</taxon>
        <taxon>Hucho</taxon>
    </lineage>
</organism>
<reference evidence="3" key="3">
    <citation type="submission" date="2025-09" db="UniProtKB">
        <authorList>
            <consortium name="Ensembl"/>
        </authorList>
    </citation>
    <scope>IDENTIFICATION</scope>
</reference>
<keyword evidence="1" id="KW-0732">Signal</keyword>
<feature type="signal peptide" evidence="1">
    <location>
        <begin position="1"/>
        <end position="20"/>
    </location>
</feature>
<dbReference type="Proteomes" id="UP000314982">
    <property type="component" value="Unassembled WGS sequence"/>
</dbReference>
<dbReference type="Gene3D" id="3.30.60.30">
    <property type="match status" value="1"/>
</dbReference>
<dbReference type="PROSITE" id="PS00282">
    <property type="entry name" value="KAZAL_1"/>
    <property type="match status" value="1"/>
</dbReference>
<sequence>IAKIDTLTLGLLAWTSLAPQYEVYEGSKCSREFDTVCGSDGHTYTTECVLCWKNKYNIKSNFIVVYAYFADVIAGAAK</sequence>
<evidence type="ECO:0000313" key="3">
    <source>
        <dbReference type="Ensembl" id="ENSHHUP00000005135.1"/>
    </source>
</evidence>
<dbReference type="SUPFAM" id="SSF100895">
    <property type="entry name" value="Kazal-type serine protease inhibitors"/>
    <property type="match status" value="1"/>
</dbReference>
<dbReference type="InterPro" id="IPR036058">
    <property type="entry name" value="Kazal_dom_sf"/>
</dbReference>
<evidence type="ECO:0000259" key="2">
    <source>
        <dbReference type="PROSITE" id="PS51465"/>
    </source>
</evidence>